<dbReference type="RefSeq" id="WP_079704067.1">
    <property type="nucleotide sequence ID" value="NZ_FUYR01000007.1"/>
</dbReference>
<dbReference type="Gene3D" id="3.40.50.2000">
    <property type="entry name" value="Glycogen Phosphorylase B"/>
    <property type="match status" value="1"/>
</dbReference>
<dbReference type="STRING" id="572036.SAMN05661099_3569"/>
<dbReference type="EMBL" id="FUYR01000007">
    <property type="protein sequence ID" value="SKB93518.1"/>
    <property type="molecule type" value="Genomic_DNA"/>
</dbReference>
<accession>A0A1T5FBQ1</accession>
<name>A0A1T5FBQ1_9SPHI</name>
<evidence type="ECO:0000313" key="2">
    <source>
        <dbReference type="Proteomes" id="UP000189981"/>
    </source>
</evidence>
<gene>
    <name evidence="1" type="ORF">SAMN05661099_3569</name>
</gene>
<organism evidence="1 2">
    <name type="scientific">Daejeonella lutea</name>
    <dbReference type="NCBI Taxonomy" id="572036"/>
    <lineage>
        <taxon>Bacteria</taxon>
        <taxon>Pseudomonadati</taxon>
        <taxon>Bacteroidota</taxon>
        <taxon>Sphingobacteriia</taxon>
        <taxon>Sphingobacteriales</taxon>
        <taxon>Sphingobacteriaceae</taxon>
        <taxon>Daejeonella</taxon>
    </lineage>
</organism>
<evidence type="ECO:0000313" key="1">
    <source>
        <dbReference type="EMBL" id="SKB93518.1"/>
    </source>
</evidence>
<evidence type="ECO:0008006" key="3">
    <source>
        <dbReference type="Google" id="ProtNLM"/>
    </source>
</evidence>
<keyword evidence="2" id="KW-1185">Reference proteome</keyword>
<proteinExistence type="predicted"/>
<dbReference type="Proteomes" id="UP000189981">
    <property type="component" value="Unassembled WGS sequence"/>
</dbReference>
<dbReference type="AlphaFoldDB" id="A0A1T5FBQ1"/>
<reference evidence="2" key="1">
    <citation type="submission" date="2017-02" db="EMBL/GenBank/DDBJ databases">
        <authorList>
            <person name="Varghese N."/>
            <person name="Submissions S."/>
        </authorList>
    </citation>
    <scope>NUCLEOTIDE SEQUENCE [LARGE SCALE GENOMIC DNA]</scope>
    <source>
        <strain evidence="2">DSM 22385</strain>
    </source>
</reference>
<sequence length="339" mass="38449">MRYAFFGRDTHHVDLQRHLLLANALGHEVISDLSVLDHASAAKLLFSDSCDTKTLLKIKRAQQNGKISKVSVIILELFNVDFQAWREELTFLLKSEARSNWKAILYFLLVVPLKIRLIQGILSFGSTEAIIPSQLRVNYLKTRLSQNIVYTVLRNKPILKQFQVKVPIDFESQTEQVKEIVAGGNFIFIGGRINVETEFFTVCAFASQNNLKVLAATGQFDMMQRSVIKFPGLIISLGKISNEFVMYLSSRCLAGLCLYHNATSNQRLSASSKFFEFMLINKTIIASDNPGMLAEVQHSTEPLVIPINKLTEGMKIERTEALINEEYSFENEIEDYKIN</sequence>
<protein>
    <recommendedName>
        <fullName evidence="3">Glycosyl transferases group 1</fullName>
    </recommendedName>
</protein>